<protein>
    <submittedName>
        <fullName evidence="1">Uncharacterized protein</fullName>
    </submittedName>
</protein>
<organism evidence="1 2">
    <name type="scientific">Candidatus Prevotella avicola</name>
    <dbReference type="NCBI Taxonomy" id="2838738"/>
    <lineage>
        <taxon>Bacteria</taxon>
        <taxon>Pseudomonadati</taxon>
        <taxon>Bacteroidota</taxon>
        <taxon>Bacteroidia</taxon>
        <taxon>Bacteroidales</taxon>
        <taxon>Prevotellaceae</taxon>
        <taxon>Prevotella</taxon>
    </lineage>
</organism>
<accession>A0A9D2FXF0</accession>
<gene>
    <name evidence="1" type="ORF">H9966_01470</name>
</gene>
<proteinExistence type="predicted"/>
<name>A0A9D2FXF0_9BACT</name>
<sequence>MEEVRRCGAHEIVVEDNMTLVRAVVEIFADKVVNYYEFRNELPMTEWLGGRIDIKRDEEGILRAYHLGRRLSSTR</sequence>
<dbReference type="AlphaFoldDB" id="A0A9D2FXF0"/>
<comment type="caution">
    <text evidence="1">The sequence shown here is derived from an EMBL/GenBank/DDBJ whole genome shotgun (WGS) entry which is preliminary data.</text>
</comment>
<evidence type="ECO:0000313" key="1">
    <source>
        <dbReference type="EMBL" id="HIZ68550.1"/>
    </source>
</evidence>
<reference evidence="1" key="1">
    <citation type="journal article" date="2021" name="PeerJ">
        <title>Extensive microbial diversity within the chicken gut microbiome revealed by metagenomics and culture.</title>
        <authorList>
            <person name="Gilroy R."/>
            <person name="Ravi A."/>
            <person name="Getino M."/>
            <person name="Pursley I."/>
            <person name="Horton D.L."/>
            <person name="Alikhan N.F."/>
            <person name="Baker D."/>
            <person name="Gharbi K."/>
            <person name="Hall N."/>
            <person name="Watson M."/>
            <person name="Adriaenssens E.M."/>
            <person name="Foster-Nyarko E."/>
            <person name="Jarju S."/>
            <person name="Secka A."/>
            <person name="Antonio M."/>
            <person name="Oren A."/>
            <person name="Chaudhuri R.R."/>
            <person name="La Ragione R."/>
            <person name="Hildebrand F."/>
            <person name="Pallen M.J."/>
        </authorList>
    </citation>
    <scope>NUCLEOTIDE SEQUENCE</scope>
    <source>
        <strain evidence="1">ChiHecec3B27-8219</strain>
    </source>
</reference>
<dbReference type="Proteomes" id="UP000824055">
    <property type="component" value="Unassembled WGS sequence"/>
</dbReference>
<reference evidence="1" key="2">
    <citation type="submission" date="2021-04" db="EMBL/GenBank/DDBJ databases">
        <authorList>
            <person name="Gilroy R."/>
        </authorList>
    </citation>
    <scope>NUCLEOTIDE SEQUENCE</scope>
    <source>
        <strain evidence="1">ChiHecec3B27-8219</strain>
    </source>
</reference>
<evidence type="ECO:0000313" key="2">
    <source>
        <dbReference type="Proteomes" id="UP000824055"/>
    </source>
</evidence>
<dbReference type="EMBL" id="DXBE01000016">
    <property type="protein sequence ID" value="HIZ68550.1"/>
    <property type="molecule type" value="Genomic_DNA"/>
</dbReference>